<dbReference type="NCBIfam" id="TIGR03510">
    <property type="entry name" value="XapX"/>
    <property type="match status" value="1"/>
</dbReference>
<evidence type="ECO:0000313" key="2">
    <source>
        <dbReference type="EMBL" id="MDN0077622.1"/>
    </source>
</evidence>
<evidence type="ECO:0000256" key="1">
    <source>
        <dbReference type="SAM" id="Phobius"/>
    </source>
</evidence>
<feature type="transmembrane region" description="Helical" evidence="1">
    <location>
        <begin position="12"/>
        <end position="31"/>
    </location>
</feature>
<dbReference type="Proteomes" id="UP001168540">
    <property type="component" value="Unassembled WGS sequence"/>
</dbReference>
<keyword evidence="1" id="KW-1133">Transmembrane helix</keyword>
<reference evidence="2" key="1">
    <citation type="submission" date="2023-06" db="EMBL/GenBank/DDBJ databases">
        <authorList>
            <person name="Zhang S."/>
        </authorList>
    </citation>
    <scope>NUCLEOTIDE SEQUENCE</scope>
    <source>
        <strain evidence="2">SG2303</strain>
    </source>
</reference>
<keyword evidence="1" id="KW-0812">Transmembrane</keyword>
<keyword evidence="3" id="KW-1185">Reference proteome</keyword>
<proteinExistence type="predicted"/>
<name>A0ABT7XUZ8_9NEIS</name>
<keyword evidence="1" id="KW-0472">Membrane</keyword>
<dbReference type="InterPro" id="IPR020017">
    <property type="entry name" value="XapX_domain"/>
</dbReference>
<feature type="transmembrane region" description="Helical" evidence="1">
    <location>
        <begin position="37"/>
        <end position="56"/>
    </location>
</feature>
<dbReference type="Pfam" id="PF07235">
    <property type="entry name" value="DUF1427"/>
    <property type="match status" value="1"/>
</dbReference>
<organism evidence="2 3">
    <name type="scientific">Crenobacter oryzisoli</name>
    <dbReference type="NCBI Taxonomy" id="3056844"/>
    <lineage>
        <taxon>Bacteria</taxon>
        <taxon>Pseudomonadati</taxon>
        <taxon>Pseudomonadota</taxon>
        <taxon>Betaproteobacteria</taxon>
        <taxon>Neisseriales</taxon>
        <taxon>Neisseriaceae</taxon>
        <taxon>Crenobacter</taxon>
    </lineage>
</organism>
<sequence length="63" mass="6596">MPASDNTFAKLSNYLVSLTVGFGVGLLYALLNVRSPAPPLVALLGLLGIVLGERALPLIKAYL</sequence>
<comment type="caution">
    <text evidence="2">The sequence shown here is derived from an EMBL/GenBank/DDBJ whole genome shotgun (WGS) entry which is preliminary data.</text>
</comment>
<dbReference type="RefSeq" id="WP_289832247.1">
    <property type="nucleotide sequence ID" value="NZ_JAUEDK010000078.1"/>
</dbReference>
<dbReference type="EMBL" id="JAUEDK010000078">
    <property type="protein sequence ID" value="MDN0077622.1"/>
    <property type="molecule type" value="Genomic_DNA"/>
</dbReference>
<dbReference type="InterPro" id="IPR009872">
    <property type="entry name" value="DUF1427"/>
</dbReference>
<evidence type="ECO:0000313" key="3">
    <source>
        <dbReference type="Proteomes" id="UP001168540"/>
    </source>
</evidence>
<gene>
    <name evidence="2" type="ORF">QU481_22640</name>
</gene>
<accession>A0ABT7XUZ8</accession>
<protein>
    <submittedName>
        <fullName evidence="2">DUF1427 family protein</fullName>
    </submittedName>
</protein>